<comment type="similarity">
    <text evidence="1">Belongs to the sigma-70 factor family. ECF subfamily.</text>
</comment>
<evidence type="ECO:0000259" key="5">
    <source>
        <dbReference type="Pfam" id="PF04542"/>
    </source>
</evidence>
<keyword evidence="3" id="KW-0731">Sigma factor</keyword>
<dbReference type="InterPro" id="IPR013325">
    <property type="entry name" value="RNA_pol_sigma_r2"/>
</dbReference>
<keyword evidence="2" id="KW-0805">Transcription regulation</keyword>
<comment type="caution">
    <text evidence="7">The sequence shown here is derived from an EMBL/GenBank/DDBJ whole genome shotgun (WGS) entry which is preliminary data.</text>
</comment>
<dbReference type="Proteomes" id="UP001193734">
    <property type="component" value="Unassembled WGS sequence"/>
</dbReference>
<dbReference type="InterPro" id="IPR036388">
    <property type="entry name" value="WH-like_DNA-bd_sf"/>
</dbReference>
<keyword evidence="8" id="KW-1185">Reference proteome</keyword>
<dbReference type="NCBIfam" id="TIGR02937">
    <property type="entry name" value="sigma70-ECF"/>
    <property type="match status" value="1"/>
</dbReference>
<keyword evidence="4" id="KW-0804">Transcription</keyword>
<name>A0ABX2AU95_9BACT</name>
<evidence type="ECO:0000256" key="2">
    <source>
        <dbReference type="ARBA" id="ARBA00023015"/>
    </source>
</evidence>
<reference evidence="7 8" key="1">
    <citation type="submission" date="2020-05" db="EMBL/GenBank/DDBJ databases">
        <title>Distinct polysaccharide utilization as determinants for interspecies competition between intestinal Prevotella spp.</title>
        <authorList>
            <person name="Galvez E.J.C."/>
            <person name="Iljazovic A."/>
            <person name="Strowig T."/>
        </authorList>
    </citation>
    <scope>NUCLEOTIDE SEQUENCE [LARGE SCALE GENOMIC DNA]</scope>
    <source>
        <strain evidence="7 8">PROD</strain>
    </source>
</reference>
<dbReference type="SUPFAM" id="SSF88659">
    <property type="entry name" value="Sigma3 and sigma4 domains of RNA polymerase sigma factors"/>
    <property type="match status" value="1"/>
</dbReference>
<accession>A0ABX2AU95</accession>
<feature type="domain" description="RNA polymerase sigma factor 70 region 4 type 2" evidence="6">
    <location>
        <begin position="111"/>
        <end position="163"/>
    </location>
</feature>
<sequence length="172" mass="19973">MTEPEVSKRLITDYYRLHVGEVKAFVLKRMDYSAESEDIVHDIFLKLLESDKIVSAVTLPCLVYTMARNMIYDYLRHRAVVEEYEHYIHKVSGKLGEAGCSSVYSAVDICEILERGMARLSAGQRSIYRMNVVEGMQVSEISECLHENYKSVENRLGIARKMMRMYMRRMLA</sequence>
<dbReference type="Pfam" id="PF04542">
    <property type="entry name" value="Sigma70_r2"/>
    <property type="match status" value="1"/>
</dbReference>
<dbReference type="PANTHER" id="PTHR43133:SF46">
    <property type="entry name" value="RNA POLYMERASE SIGMA-70 FACTOR ECF SUBFAMILY"/>
    <property type="match status" value="1"/>
</dbReference>
<dbReference type="Gene3D" id="1.10.1740.10">
    <property type="match status" value="1"/>
</dbReference>
<evidence type="ECO:0000256" key="3">
    <source>
        <dbReference type="ARBA" id="ARBA00023082"/>
    </source>
</evidence>
<evidence type="ECO:0000259" key="6">
    <source>
        <dbReference type="Pfam" id="PF08281"/>
    </source>
</evidence>
<proteinExistence type="inferred from homology"/>
<dbReference type="Pfam" id="PF08281">
    <property type="entry name" value="Sigma70_r4_2"/>
    <property type="match status" value="1"/>
</dbReference>
<dbReference type="InterPro" id="IPR013324">
    <property type="entry name" value="RNA_pol_sigma_r3/r4-like"/>
</dbReference>
<dbReference type="InterPro" id="IPR007627">
    <property type="entry name" value="RNA_pol_sigma70_r2"/>
</dbReference>
<gene>
    <name evidence="7" type="ORF">HPS55_07345</name>
</gene>
<dbReference type="PANTHER" id="PTHR43133">
    <property type="entry name" value="RNA POLYMERASE ECF-TYPE SIGMA FACTO"/>
    <property type="match status" value="1"/>
</dbReference>
<evidence type="ECO:0000256" key="1">
    <source>
        <dbReference type="ARBA" id="ARBA00010641"/>
    </source>
</evidence>
<dbReference type="InterPro" id="IPR014284">
    <property type="entry name" value="RNA_pol_sigma-70_dom"/>
</dbReference>
<feature type="domain" description="RNA polymerase sigma-70 region 2" evidence="5">
    <location>
        <begin position="15"/>
        <end position="78"/>
    </location>
</feature>
<evidence type="ECO:0000256" key="4">
    <source>
        <dbReference type="ARBA" id="ARBA00023163"/>
    </source>
</evidence>
<dbReference type="GeneID" id="82157578"/>
<dbReference type="InterPro" id="IPR039425">
    <property type="entry name" value="RNA_pol_sigma-70-like"/>
</dbReference>
<evidence type="ECO:0000313" key="7">
    <source>
        <dbReference type="EMBL" id="NPE14141.1"/>
    </source>
</evidence>
<evidence type="ECO:0000313" key="8">
    <source>
        <dbReference type="Proteomes" id="UP001193734"/>
    </source>
</evidence>
<dbReference type="RefSeq" id="WP_172175547.1">
    <property type="nucleotide sequence ID" value="NZ_CASGIA010000007.1"/>
</dbReference>
<organism evidence="7 8">
    <name type="scientific">Xylanibacter rodentium</name>
    <dbReference type="NCBI Taxonomy" id="2736289"/>
    <lineage>
        <taxon>Bacteria</taxon>
        <taxon>Pseudomonadati</taxon>
        <taxon>Bacteroidota</taxon>
        <taxon>Bacteroidia</taxon>
        <taxon>Bacteroidales</taxon>
        <taxon>Prevotellaceae</taxon>
        <taxon>Xylanibacter</taxon>
    </lineage>
</organism>
<dbReference type="EMBL" id="JABKKE010000010">
    <property type="protein sequence ID" value="NPE14141.1"/>
    <property type="molecule type" value="Genomic_DNA"/>
</dbReference>
<dbReference type="SUPFAM" id="SSF88946">
    <property type="entry name" value="Sigma2 domain of RNA polymerase sigma factors"/>
    <property type="match status" value="1"/>
</dbReference>
<dbReference type="Gene3D" id="1.10.10.10">
    <property type="entry name" value="Winged helix-like DNA-binding domain superfamily/Winged helix DNA-binding domain"/>
    <property type="match status" value="1"/>
</dbReference>
<dbReference type="InterPro" id="IPR013249">
    <property type="entry name" value="RNA_pol_sigma70_r4_t2"/>
</dbReference>
<protein>
    <submittedName>
        <fullName evidence="7">Sigma-70 family RNA polymerase sigma factor</fullName>
    </submittedName>
</protein>